<sequence length="349" mass="38547">MTMLRISGLGARSSSTLRIGSRAIQECTVLHRRVSSTKAAANATTARATAARAPVAAATTLQSSQPRNVPPKLSPISVPGRAGTAIQTFFVDTPAGVSEVADRLWARKTGGSDLYLDAEGHRLSRHGRMSLLILYSPSLRQAFVLDVFALKRAVFRTKGSRGFTIKQILQSNDYKKAGFDVRNDADALFHQYGVALQNVEDVQLMENALRPGGPSHGWTRGLAECLKTEWAGSKDAGKNLFCPKSGGSYAVFNQRPLSPEILAYCVGDVYYLPRLREEYWKQLSKKQKRSVKEKSKARVAQSQKDDKPHSTRKKSKSNSPRTDEFGRTAYVQAKHREMEIEFGGLSVDW</sequence>
<dbReference type="Proteomes" id="UP001396898">
    <property type="component" value="Unassembled WGS sequence"/>
</dbReference>
<feature type="region of interest" description="Disordered" evidence="1">
    <location>
        <begin position="286"/>
        <end position="330"/>
    </location>
</feature>
<dbReference type="SMART" id="SM00474">
    <property type="entry name" value="35EXOc"/>
    <property type="match status" value="1"/>
</dbReference>
<dbReference type="Pfam" id="PF01612">
    <property type="entry name" value="DNA_pol_A_exo1"/>
    <property type="match status" value="1"/>
</dbReference>
<dbReference type="PANTHER" id="PTHR43040:SF1">
    <property type="entry name" value="RIBONUCLEASE D"/>
    <property type="match status" value="1"/>
</dbReference>
<name>A0ABR1RQL3_9PEZI</name>
<dbReference type="PANTHER" id="PTHR43040">
    <property type="entry name" value="RIBONUCLEASE D"/>
    <property type="match status" value="1"/>
</dbReference>
<proteinExistence type="predicted"/>
<dbReference type="InterPro" id="IPR012337">
    <property type="entry name" value="RNaseH-like_sf"/>
</dbReference>
<dbReference type="Gene3D" id="3.30.420.10">
    <property type="entry name" value="Ribonuclease H-like superfamily/Ribonuclease H"/>
    <property type="match status" value="1"/>
</dbReference>
<gene>
    <name evidence="3" type="ORF">PG991_008326</name>
</gene>
<accession>A0ABR1RQL3</accession>
<evidence type="ECO:0000313" key="3">
    <source>
        <dbReference type="EMBL" id="KAK8017250.1"/>
    </source>
</evidence>
<feature type="domain" description="3'-5' exonuclease" evidence="2">
    <location>
        <begin position="88"/>
        <end position="284"/>
    </location>
</feature>
<organism evidence="3 4">
    <name type="scientific">Apiospora marii</name>
    <dbReference type="NCBI Taxonomy" id="335849"/>
    <lineage>
        <taxon>Eukaryota</taxon>
        <taxon>Fungi</taxon>
        <taxon>Dikarya</taxon>
        <taxon>Ascomycota</taxon>
        <taxon>Pezizomycotina</taxon>
        <taxon>Sordariomycetes</taxon>
        <taxon>Xylariomycetidae</taxon>
        <taxon>Amphisphaeriales</taxon>
        <taxon>Apiosporaceae</taxon>
        <taxon>Apiospora</taxon>
    </lineage>
</organism>
<comment type="caution">
    <text evidence="3">The sequence shown here is derived from an EMBL/GenBank/DDBJ whole genome shotgun (WGS) entry which is preliminary data.</text>
</comment>
<reference evidence="3 4" key="1">
    <citation type="submission" date="2023-01" db="EMBL/GenBank/DDBJ databases">
        <title>Analysis of 21 Apiospora genomes using comparative genomics revels a genus with tremendous synthesis potential of carbohydrate active enzymes and secondary metabolites.</title>
        <authorList>
            <person name="Sorensen T."/>
        </authorList>
    </citation>
    <scope>NUCLEOTIDE SEQUENCE [LARGE SCALE GENOMIC DNA]</scope>
    <source>
        <strain evidence="3 4">CBS 20057</strain>
    </source>
</reference>
<dbReference type="InterPro" id="IPR036397">
    <property type="entry name" value="RNaseH_sf"/>
</dbReference>
<dbReference type="InterPro" id="IPR002562">
    <property type="entry name" value="3'-5'_exonuclease_dom"/>
</dbReference>
<evidence type="ECO:0000259" key="2">
    <source>
        <dbReference type="SMART" id="SM00474"/>
    </source>
</evidence>
<dbReference type="EMBL" id="JAQQWI010000011">
    <property type="protein sequence ID" value="KAK8017250.1"/>
    <property type="molecule type" value="Genomic_DNA"/>
</dbReference>
<evidence type="ECO:0000256" key="1">
    <source>
        <dbReference type="SAM" id="MobiDB-lite"/>
    </source>
</evidence>
<dbReference type="SUPFAM" id="SSF53098">
    <property type="entry name" value="Ribonuclease H-like"/>
    <property type="match status" value="1"/>
</dbReference>
<keyword evidence="4" id="KW-1185">Reference proteome</keyword>
<protein>
    <submittedName>
        <fullName evidence="3">Ribonuclease H-like protein</fullName>
    </submittedName>
</protein>
<evidence type="ECO:0000313" key="4">
    <source>
        <dbReference type="Proteomes" id="UP001396898"/>
    </source>
</evidence>